<dbReference type="GO" id="GO:0035999">
    <property type="term" value="P:tetrahydrofolate interconversion"/>
    <property type="evidence" value="ECO:0007669"/>
    <property type="project" value="TreeGrafter"/>
</dbReference>
<dbReference type="EC" id="6.3.3.2" evidence="4"/>
<keyword evidence="4" id="KW-0479">Metal-binding</keyword>
<evidence type="ECO:0000313" key="6">
    <source>
        <dbReference type="Proteomes" id="UP000051295"/>
    </source>
</evidence>
<dbReference type="NCBIfam" id="TIGR02727">
    <property type="entry name" value="MTHFS_bact"/>
    <property type="match status" value="1"/>
</dbReference>
<dbReference type="PANTHER" id="PTHR23407:SF1">
    <property type="entry name" value="5-FORMYLTETRAHYDROFOLATE CYCLO-LIGASE"/>
    <property type="match status" value="1"/>
</dbReference>
<dbReference type="RefSeq" id="WP_057790662.1">
    <property type="nucleotide sequence ID" value="NZ_LAXJ01000003.1"/>
</dbReference>
<organism evidence="5 6">
    <name type="scientific">Roseovarius atlanticus</name>
    <dbReference type="NCBI Taxonomy" id="1641875"/>
    <lineage>
        <taxon>Bacteria</taxon>
        <taxon>Pseudomonadati</taxon>
        <taxon>Pseudomonadota</taxon>
        <taxon>Alphaproteobacteria</taxon>
        <taxon>Rhodobacterales</taxon>
        <taxon>Roseobacteraceae</taxon>
        <taxon>Roseovarius</taxon>
    </lineage>
</organism>
<sequence>MTGAEDDTGGEPPCFAQNLVGGHLVDAQTWADVAQFRKSDRARLYALRKELSQDELARQAAAAMATLTRVVEDVAGKTVAGYWPIRGELDLRPWLRQAVAAGAQVALPVVVEKGRAVAFHLWHPGAKMTRGIWNIPVPSEARAVTPDIVIVPLLGVDDGCYRLGNGGGYYDMTLAGLVPRPRIIGVGHDFCPVQTIFPQPWDVPMDDVILGDGSHVRRDG</sequence>
<dbReference type="GO" id="GO:0005524">
    <property type="term" value="F:ATP binding"/>
    <property type="evidence" value="ECO:0007669"/>
    <property type="project" value="UniProtKB-KW"/>
</dbReference>
<dbReference type="GO" id="GO:0030272">
    <property type="term" value="F:5-formyltetrahydrofolate cyclo-ligase activity"/>
    <property type="evidence" value="ECO:0007669"/>
    <property type="project" value="UniProtKB-EC"/>
</dbReference>
<dbReference type="STRING" id="1641875.XM53_04340"/>
<dbReference type="SUPFAM" id="SSF100950">
    <property type="entry name" value="NagB/RpiA/CoA transferase-like"/>
    <property type="match status" value="1"/>
</dbReference>
<proteinExistence type="inferred from homology"/>
<dbReference type="InterPro" id="IPR037171">
    <property type="entry name" value="NagB/RpiA_transferase-like"/>
</dbReference>
<dbReference type="Proteomes" id="UP000051295">
    <property type="component" value="Unassembled WGS sequence"/>
</dbReference>
<comment type="caution">
    <text evidence="5">The sequence shown here is derived from an EMBL/GenBank/DDBJ whole genome shotgun (WGS) entry which is preliminary data.</text>
</comment>
<keyword evidence="3 4" id="KW-0067">ATP-binding</keyword>
<comment type="similarity">
    <text evidence="1 4">Belongs to the 5-formyltetrahydrofolate cyclo-ligase family.</text>
</comment>
<dbReference type="Pfam" id="PF01812">
    <property type="entry name" value="5-FTHF_cyc-lig"/>
    <property type="match status" value="1"/>
</dbReference>
<reference evidence="5 6" key="1">
    <citation type="submission" date="2015-04" db="EMBL/GenBank/DDBJ databases">
        <title>The draft genome sequence of Roseovarius sp.R12b.</title>
        <authorList>
            <person name="Li G."/>
            <person name="Lai Q."/>
            <person name="Shao Z."/>
            <person name="Yan P."/>
        </authorList>
    </citation>
    <scope>NUCLEOTIDE SEQUENCE [LARGE SCALE GENOMIC DNA]</scope>
    <source>
        <strain evidence="5 6">R12B</strain>
    </source>
</reference>
<dbReference type="InterPro" id="IPR024185">
    <property type="entry name" value="FTHF_cligase-like_sf"/>
</dbReference>
<evidence type="ECO:0000256" key="3">
    <source>
        <dbReference type="ARBA" id="ARBA00022840"/>
    </source>
</evidence>
<evidence type="ECO:0000256" key="4">
    <source>
        <dbReference type="RuleBase" id="RU361279"/>
    </source>
</evidence>
<evidence type="ECO:0000313" key="5">
    <source>
        <dbReference type="EMBL" id="KRS13804.1"/>
    </source>
</evidence>
<comment type="catalytic activity">
    <reaction evidence="4">
        <text>(6S)-5-formyl-5,6,7,8-tetrahydrofolate + ATP = (6R)-5,10-methenyltetrahydrofolate + ADP + phosphate</text>
        <dbReference type="Rhea" id="RHEA:10488"/>
        <dbReference type="ChEBI" id="CHEBI:30616"/>
        <dbReference type="ChEBI" id="CHEBI:43474"/>
        <dbReference type="ChEBI" id="CHEBI:57455"/>
        <dbReference type="ChEBI" id="CHEBI:57457"/>
        <dbReference type="ChEBI" id="CHEBI:456216"/>
        <dbReference type="EC" id="6.3.3.2"/>
    </reaction>
</comment>
<dbReference type="InterPro" id="IPR002698">
    <property type="entry name" value="FTHF_cligase"/>
</dbReference>
<dbReference type="EMBL" id="LAXJ01000003">
    <property type="protein sequence ID" value="KRS13804.1"/>
    <property type="molecule type" value="Genomic_DNA"/>
</dbReference>
<dbReference type="PANTHER" id="PTHR23407">
    <property type="entry name" value="ATPASE INHIBITOR/5-FORMYLTETRAHYDROFOLATE CYCLO-LIGASE"/>
    <property type="match status" value="1"/>
</dbReference>
<accession>A0A0T5NYB4</accession>
<keyword evidence="4" id="KW-0460">Magnesium</keyword>
<protein>
    <recommendedName>
        <fullName evidence="4">5-formyltetrahydrofolate cyclo-ligase</fullName>
        <ecNumber evidence="4">6.3.3.2</ecNumber>
    </recommendedName>
</protein>
<dbReference type="PATRIC" id="fig|1641875.4.peg.2879"/>
<keyword evidence="2 4" id="KW-0547">Nucleotide-binding</keyword>
<dbReference type="AlphaFoldDB" id="A0A0T5NYB4"/>
<dbReference type="GO" id="GO:0009396">
    <property type="term" value="P:folic acid-containing compound biosynthetic process"/>
    <property type="evidence" value="ECO:0007669"/>
    <property type="project" value="TreeGrafter"/>
</dbReference>
<comment type="cofactor">
    <cofactor evidence="4">
        <name>Mg(2+)</name>
        <dbReference type="ChEBI" id="CHEBI:18420"/>
    </cofactor>
</comment>
<evidence type="ECO:0000256" key="1">
    <source>
        <dbReference type="ARBA" id="ARBA00010638"/>
    </source>
</evidence>
<keyword evidence="6" id="KW-1185">Reference proteome</keyword>
<name>A0A0T5NYB4_9RHOB</name>
<dbReference type="Gene3D" id="3.40.50.10420">
    <property type="entry name" value="NagB/RpiA/CoA transferase-like"/>
    <property type="match status" value="1"/>
</dbReference>
<dbReference type="GO" id="GO:0046872">
    <property type="term" value="F:metal ion binding"/>
    <property type="evidence" value="ECO:0007669"/>
    <property type="project" value="UniProtKB-KW"/>
</dbReference>
<evidence type="ECO:0000256" key="2">
    <source>
        <dbReference type="ARBA" id="ARBA00022741"/>
    </source>
</evidence>
<gene>
    <name evidence="5" type="ORF">XM53_04340</name>
</gene>